<dbReference type="InParanoid" id="A0A1X7VRT4"/>
<dbReference type="EnsemblMetazoa" id="Aqu2.1.42817_001">
    <property type="protein sequence ID" value="Aqu2.1.42817_001"/>
    <property type="gene ID" value="Aqu2.1.42817"/>
</dbReference>
<organism evidence="1">
    <name type="scientific">Amphimedon queenslandica</name>
    <name type="common">Sponge</name>
    <dbReference type="NCBI Taxonomy" id="400682"/>
    <lineage>
        <taxon>Eukaryota</taxon>
        <taxon>Metazoa</taxon>
        <taxon>Porifera</taxon>
        <taxon>Demospongiae</taxon>
        <taxon>Heteroscleromorpha</taxon>
        <taxon>Haplosclerida</taxon>
        <taxon>Niphatidae</taxon>
        <taxon>Amphimedon</taxon>
    </lineage>
</organism>
<accession>A0A1X7VRT4</accession>
<evidence type="ECO:0000313" key="1">
    <source>
        <dbReference type="EnsemblMetazoa" id="Aqu2.1.42817_001"/>
    </source>
</evidence>
<sequence length="94" mass="10436">MGEKNYNDHFEVTGNICLLEWSKVTIHQTSRPDFTLIPKFTAFSAVTVTIDDDEYEELIGIAGECKVKENKKAQALPNMVSVAGVLAYKALVDN</sequence>
<name>A0A1X7VRT4_AMPQE</name>
<protein>
    <submittedName>
        <fullName evidence="1">Uncharacterized protein</fullName>
    </submittedName>
</protein>
<proteinExistence type="predicted"/>
<dbReference type="AlphaFoldDB" id="A0A1X7VRT4"/>
<reference evidence="1" key="1">
    <citation type="submission" date="2017-05" db="UniProtKB">
        <authorList>
            <consortium name="EnsemblMetazoa"/>
        </authorList>
    </citation>
    <scope>IDENTIFICATION</scope>
</reference>